<dbReference type="InterPro" id="IPR007445">
    <property type="entry name" value="PilO"/>
</dbReference>
<dbReference type="RefSeq" id="WP_057642600.1">
    <property type="nucleotide sequence ID" value="NZ_LLXU01000002.1"/>
</dbReference>
<keyword evidence="1" id="KW-0175">Coiled coil</keyword>
<sequence length="233" mass="26143">MSKKFSINDLDFRNMGAWPQQAKVVFCVILSLLILVVAYFALISSKREELQNLEAKETGLRQEFEKEQGRAVNLEPLKQQLAQMEQVLQQMLRQLPSKTEMPDLIIDISQTALSSGLNNELFQPGAETPREFYAEKPIALRMVGSYHQFGAFVSGVASLPRVVILTMHDINLKPKDPKTGITMRGALELAGTVKTYRYLDDEEMAAQEKAAAEAAKKDNKKNKKGKKKGEAKE</sequence>
<evidence type="ECO:0000256" key="1">
    <source>
        <dbReference type="SAM" id="Coils"/>
    </source>
</evidence>
<dbReference type="AlphaFoldDB" id="A0A0R0AVY4"/>
<protein>
    <submittedName>
        <fullName evidence="4">Fimbrial protein</fullName>
    </submittedName>
</protein>
<evidence type="ECO:0000313" key="5">
    <source>
        <dbReference type="Proteomes" id="UP000051802"/>
    </source>
</evidence>
<proteinExistence type="predicted"/>
<feature type="coiled-coil region" evidence="1">
    <location>
        <begin position="43"/>
        <end position="94"/>
    </location>
</feature>
<dbReference type="Gene3D" id="1.10.287.540">
    <property type="entry name" value="Helix hairpin bin"/>
    <property type="match status" value="1"/>
</dbReference>
<accession>A0A0R0AVY4</accession>
<dbReference type="PANTHER" id="PTHR39555">
    <property type="entry name" value="FIMBRIAL ASSEMBLY PROTEIN PILO-LIKE PROTEIN-RELATED"/>
    <property type="match status" value="1"/>
</dbReference>
<name>A0A0R0AVY4_9GAMM</name>
<feature type="transmembrane region" description="Helical" evidence="3">
    <location>
        <begin position="20"/>
        <end position="42"/>
    </location>
</feature>
<reference evidence="4 5" key="1">
    <citation type="submission" date="2015-10" db="EMBL/GenBank/DDBJ databases">
        <title>Genome sequencing and analysis of members of genus Stenotrophomonas.</title>
        <authorList>
            <person name="Patil P.P."/>
            <person name="Midha S."/>
            <person name="Patil P.B."/>
        </authorList>
    </citation>
    <scope>NUCLEOTIDE SEQUENCE [LARGE SCALE GENOMIC DNA]</scope>
    <source>
        <strain evidence="4 5">JCM 16536</strain>
    </source>
</reference>
<dbReference type="GO" id="GO:0043683">
    <property type="term" value="P:type IV pilus assembly"/>
    <property type="evidence" value="ECO:0007669"/>
    <property type="project" value="InterPro"/>
</dbReference>
<keyword evidence="3" id="KW-0812">Transmembrane</keyword>
<dbReference type="OrthoDB" id="9802133at2"/>
<keyword evidence="3" id="KW-0472">Membrane</keyword>
<dbReference type="Gene3D" id="3.30.70.60">
    <property type="match status" value="1"/>
</dbReference>
<dbReference type="EMBL" id="LLXU01000002">
    <property type="protein sequence ID" value="KRG49184.1"/>
    <property type="molecule type" value="Genomic_DNA"/>
</dbReference>
<feature type="compositionally biased region" description="Basic residues" evidence="2">
    <location>
        <begin position="218"/>
        <end position="227"/>
    </location>
</feature>
<evidence type="ECO:0000256" key="3">
    <source>
        <dbReference type="SAM" id="Phobius"/>
    </source>
</evidence>
<dbReference type="InterPro" id="IPR014717">
    <property type="entry name" value="Transl_elong_EF1B/ribsomal_bS6"/>
</dbReference>
<dbReference type="Proteomes" id="UP000051802">
    <property type="component" value="Unassembled WGS sequence"/>
</dbReference>
<evidence type="ECO:0000313" key="4">
    <source>
        <dbReference type="EMBL" id="KRG49184.1"/>
    </source>
</evidence>
<dbReference type="PIRSF" id="PIRSF016482">
    <property type="entry name" value="PilO"/>
    <property type="match status" value="1"/>
</dbReference>
<organism evidence="4 5">
    <name type="scientific">Stenotrophomonas panacihumi</name>
    <dbReference type="NCBI Taxonomy" id="676599"/>
    <lineage>
        <taxon>Bacteria</taxon>
        <taxon>Pseudomonadati</taxon>
        <taxon>Pseudomonadota</taxon>
        <taxon>Gammaproteobacteria</taxon>
        <taxon>Lysobacterales</taxon>
        <taxon>Lysobacteraceae</taxon>
        <taxon>Stenotrophomonas</taxon>
    </lineage>
</organism>
<dbReference type="PANTHER" id="PTHR39555:SF1">
    <property type="entry name" value="TYPE IV PILUS INNER MEMBRANE COMPONENT PILO"/>
    <property type="match status" value="1"/>
</dbReference>
<dbReference type="STRING" id="676599.ARC20_02435"/>
<evidence type="ECO:0000256" key="2">
    <source>
        <dbReference type="SAM" id="MobiDB-lite"/>
    </source>
</evidence>
<dbReference type="FunFam" id="3.30.70.60:FF:000005">
    <property type="entry name" value="Pilus assembly protein, PilO"/>
    <property type="match status" value="1"/>
</dbReference>
<dbReference type="GO" id="GO:0043107">
    <property type="term" value="P:type IV pilus-dependent motility"/>
    <property type="evidence" value="ECO:0007669"/>
    <property type="project" value="InterPro"/>
</dbReference>
<gene>
    <name evidence="4" type="ORF">ARC20_02435</name>
</gene>
<comment type="caution">
    <text evidence="4">The sequence shown here is derived from an EMBL/GenBank/DDBJ whole genome shotgun (WGS) entry which is preliminary data.</text>
</comment>
<dbReference type="Pfam" id="PF04350">
    <property type="entry name" value="PilO"/>
    <property type="match status" value="1"/>
</dbReference>
<feature type="region of interest" description="Disordered" evidence="2">
    <location>
        <begin position="207"/>
        <end position="233"/>
    </location>
</feature>
<keyword evidence="5" id="KW-1185">Reference proteome</keyword>
<keyword evidence="3" id="KW-1133">Transmembrane helix</keyword>